<organism evidence="1 2">
    <name type="scientific">Variovorax ginsengisoli</name>
    <dbReference type="NCBI Taxonomy" id="363844"/>
    <lineage>
        <taxon>Bacteria</taxon>
        <taxon>Pseudomonadati</taxon>
        <taxon>Pseudomonadota</taxon>
        <taxon>Betaproteobacteria</taxon>
        <taxon>Burkholderiales</taxon>
        <taxon>Comamonadaceae</taxon>
        <taxon>Variovorax</taxon>
    </lineage>
</organism>
<protein>
    <submittedName>
        <fullName evidence="1">Uncharacterized protein</fullName>
    </submittedName>
</protein>
<dbReference type="Proteomes" id="UP001169027">
    <property type="component" value="Unassembled WGS sequence"/>
</dbReference>
<gene>
    <name evidence="1" type="ORF">Q2T77_12720</name>
</gene>
<comment type="caution">
    <text evidence="1">The sequence shown here is derived from an EMBL/GenBank/DDBJ whole genome shotgun (WGS) entry which is preliminary data.</text>
</comment>
<feature type="non-terminal residue" evidence="1">
    <location>
        <position position="75"/>
    </location>
</feature>
<sequence length="75" mass="8066">MQFSELPVGAKFRFFRRGLLLTKASKSTYAALAGHAQKAALDAEVLPEDEMLAPTAPTAPTPDDVALITKVFDAF</sequence>
<accession>A0ABT8S2J8</accession>
<evidence type="ECO:0000313" key="2">
    <source>
        <dbReference type="Proteomes" id="UP001169027"/>
    </source>
</evidence>
<dbReference type="EMBL" id="JAUKVY010000007">
    <property type="protein sequence ID" value="MDO1533155.1"/>
    <property type="molecule type" value="Genomic_DNA"/>
</dbReference>
<keyword evidence="2" id="KW-1185">Reference proteome</keyword>
<reference evidence="1" key="1">
    <citation type="submission" date="2023-06" db="EMBL/GenBank/DDBJ databases">
        <authorList>
            <person name="Jiang Y."/>
            <person name="Liu Q."/>
        </authorList>
    </citation>
    <scope>NUCLEOTIDE SEQUENCE</scope>
    <source>
        <strain evidence="1">CGMCC 1.12090</strain>
    </source>
</reference>
<dbReference type="RefSeq" id="WP_301809249.1">
    <property type="nucleotide sequence ID" value="NZ_JAUJZH010000007.1"/>
</dbReference>
<evidence type="ECO:0000313" key="1">
    <source>
        <dbReference type="EMBL" id="MDO1533155.1"/>
    </source>
</evidence>
<proteinExistence type="predicted"/>
<name>A0ABT8S2J8_9BURK</name>